<gene>
    <name evidence="7" type="ORF">HDA36_002308</name>
</gene>
<evidence type="ECO:0000256" key="2">
    <source>
        <dbReference type="ARBA" id="ARBA00022692"/>
    </source>
</evidence>
<evidence type="ECO:0000313" key="8">
    <source>
        <dbReference type="Proteomes" id="UP000572635"/>
    </source>
</evidence>
<dbReference type="CDD" id="cd02432">
    <property type="entry name" value="Nodulin-21_like_1"/>
    <property type="match status" value="1"/>
</dbReference>
<dbReference type="GO" id="GO:0012505">
    <property type="term" value="C:endomembrane system"/>
    <property type="evidence" value="ECO:0007669"/>
    <property type="project" value="UniProtKB-SubCell"/>
</dbReference>
<keyword evidence="3 6" id="KW-1133">Transmembrane helix</keyword>
<organism evidence="7 8">
    <name type="scientific">Nocardiopsis composta</name>
    <dbReference type="NCBI Taxonomy" id="157465"/>
    <lineage>
        <taxon>Bacteria</taxon>
        <taxon>Bacillati</taxon>
        <taxon>Actinomycetota</taxon>
        <taxon>Actinomycetes</taxon>
        <taxon>Streptosporangiales</taxon>
        <taxon>Nocardiopsidaceae</taxon>
        <taxon>Nocardiopsis</taxon>
    </lineage>
</organism>
<proteinExistence type="predicted"/>
<feature type="compositionally biased region" description="Low complexity" evidence="5">
    <location>
        <begin position="1"/>
        <end position="12"/>
    </location>
</feature>
<dbReference type="AlphaFoldDB" id="A0A7W8QLJ8"/>
<feature type="transmembrane region" description="Helical" evidence="6">
    <location>
        <begin position="166"/>
        <end position="186"/>
    </location>
</feature>
<feature type="region of interest" description="Disordered" evidence="5">
    <location>
        <begin position="1"/>
        <end position="29"/>
    </location>
</feature>
<dbReference type="EMBL" id="JACHDB010000001">
    <property type="protein sequence ID" value="MBB5432224.1"/>
    <property type="molecule type" value="Genomic_DNA"/>
</dbReference>
<evidence type="ECO:0000256" key="4">
    <source>
        <dbReference type="ARBA" id="ARBA00023136"/>
    </source>
</evidence>
<protein>
    <submittedName>
        <fullName evidence="7">VIT1/CCC1 family predicted Fe2+/Mn2+ transporter</fullName>
    </submittedName>
</protein>
<dbReference type="GO" id="GO:0005384">
    <property type="term" value="F:manganese ion transmembrane transporter activity"/>
    <property type="evidence" value="ECO:0007669"/>
    <property type="project" value="InterPro"/>
</dbReference>
<evidence type="ECO:0000256" key="6">
    <source>
        <dbReference type="SAM" id="Phobius"/>
    </source>
</evidence>
<dbReference type="Pfam" id="PF01988">
    <property type="entry name" value="VIT1"/>
    <property type="match status" value="1"/>
</dbReference>
<evidence type="ECO:0000256" key="1">
    <source>
        <dbReference type="ARBA" id="ARBA00004127"/>
    </source>
</evidence>
<comment type="caution">
    <text evidence="7">The sequence shown here is derived from an EMBL/GenBank/DDBJ whole genome shotgun (WGS) entry which is preliminary data.</text>
</comment>
<feature type="compositionally biased region" description="Basic and acidic residues" evidence="5">
    <location>
        <begin position="14"/>
        <end position="25"/>
    </location>
</feature>
<evidence type="ECO:0000256" key="5">
    <source>
        <dbReference type="SAM" id="MobiDB-lite"/>
    </source>
</evidence>
<accession>A0A7W8QLJ8</accession>
<feature type="transmembrane region" description="Helical" evidence="6">
    <location>
        <begin position="192"/>
        <end position="211"/>
    </location>
</feature>
<dbReference type="PANTHER" id="PTHR31851">
    <property type="entry name" value="FE(2+)/MN(2+) TRANSPORTER PCL1"/>
    <property type="match status" value="1"/>
</dbReference>
<keyword evidence="2 6" id="KW-0812">Transmembrane</keyword>
<comment type="subcellular location">
    <subcellularLocation>
        <location evidence="1">Endomembrane system</location>
        <topology evidence="1">Multi-pass membrane protein</topology>
    </subcellularLocation>
</comment>
<feature type="transmembrane region" description="Helical" evidence="6">
    <location>
        <begin position="223"/>
        <end position="245"/>
    </location>
</feature>
<dbReference type="Proteomes" id="UP000572635">
    <property type="component" value="Unassembled WGS sequence"/>
</dbReference>
<evidence type="ECO:0000256" key="3">
    <source>
        <dbReference type="ARBA" id="ARBA00022989"/>
    </source>
</evidence>
<reference evidence="7 8" key="1">
    <citation type="submission" date="2020-08" db="EMBL/GenBank/DDBJ databases">
        <title>Sequencing the genomes of 1000 actinobacteria strains.</title>
        <authorList>
            <person name="Klenk H.-P."/>
        </authorList>
    </citation>
    <scope>NUCLEOTIDE SEQUENCE [LARGE SCALE GENOMIC DNA]</scope>
    <source>
        <strain evidence="7 8">DSM 44551</strain>
    </source>
</reference>
<dbReference type="RefSeq" id="WP_184391820.1">
    <property type="nucleotide sequence ID" value="NZ_BAAAJD010000088.1"/>
</dbReference>
<feature type="transmembrane region" description="Helical" evidence="6">
    <location>
        <begin position="65"/>
        <end position="87"/>
    </location>
</feature>
<dbReference type="InterPro" id="IPR008217">
    <property type="entry name" value="Ccc1_fam"/>
</dbReference>
<keyword evidence="8" id="KW-1185">Reference proteome</keyword>
<sequence>MGGSANGPADGPADGDRGPGHEPHGETMGSRLNRLRAGVLGAQDGVVSTAGLVVGVAGATTDVSALLVAGVAGLFSGALSMGAGEYVSVSTQRDTERAAIAQEKRELAEEPEAELDELAGLYERRGLTPELARQVAVQLTEKDALRAHAEVELKLDTADLTSPWQAALASFTAFSLGALIPLVAVVSTPVSLRVPVTFVSVLCAVALTGTISARLGGAPPVRAALRCIVGGAVAMAATYGIGTLIGSAGG</sequence>
<keyword evidence="4 6" id="KW-0472">Membrane</keyword>
<dbReference type="GO" id="GO:0030026">
    <property type="term" value="P:intracellular manganese ion homeostasis"/>
    <property type="evidence" value="ECO:0007669"/>
    <property type="project" value="InterPro"/>
</dbReference>
<name>A0A7W8QLJ8_9ACTN</name>
<evidence type="ECO:0000313" key="7">
    <source>
        <dbReference type="EMBL" id="MBB5432224.1"/>
    </source>
</evidence>